<dbReference type="PANTHER" id="PTHR42923:SF42">
    <property type="entry name" value="AMINE OXIDASE DOMAIN-CONTAINING PROTEIN"/>
    <property type="match status" value="1"/>
</dbReference>
<dbReference type="InterPro" id="IPR036188">
    <property type="entry name" value="FAD/NAD-bd_sf"/>
</dbReference>
<dbReference type="InterPro" id="IPR050464">
    <property type="entry name" value="Zeta_carotene_desat/Oxidored"/>
</dbReference>
<dbReference type="SUPFAM" id="SSF51905">
    <property type="entry name" value="FAD/NAD(P)-binding domain"/>
    <property type="match status" value="1"/>
</dbReference>
<sequence>MLIFNLMKMSLKPLNIGIIGNSLAGLTAAYVLRQNDHRVTLLEHFNPTEQSAYQHVPSQNHFDAPFHILNPTLWLNTLLLAELLGINTDHVHTHMSCSWLTSKREVGKTWLKTGRLGGLQTPIPTHPRFNKYAPTLAWGIYRFKWALQKLPEMSNTIDLQTWLQQQNLPPLFWHGCILPMLLTLCSCDVANLMKWPAKPLLHFCHVMLQGKNLYRLQGGTQYLVRALQTDNTHIPAQNIQAVWQEHQQVYVKNDLDQIHHFDHVIIATTHAQTSFLDSHQFVQERQLLNQLPYTEGILVNHTDTRLMPNDRQDWSILNYLMSPDAQQQSLTVWLNPIEAALKHTHQPLLQTWQSLMPIPSEHIISQTHLTRSMYTPESLHSILTLQQLQKQASPNQKRVWFCGAWFGGGLPILESAVTSAIDVCNQLGAAWPRLFEQDANSSIQKGQ</sequence>
<evidence type="ECO:0000313" key="2">
    <source>
        <dbReference type="Proteomes" id="UP000832034"/>
    </source>
</evidence>
<gene>
    <name evidence="1" type="ORF">LVJ81_10070</name>
</gene>
<evidence type="ECO:0000313" key="1">
    <source>
        <dbReference type="EMBL" id="UOO91973.1"/>
    </source>
</evidence>
<dbReference type="Gene3D" id="3.50.50.60">
    <property type="entry name" value="FAD/NAD(P)-binding domain"/>
    <property type="match status" value="1"/>
</dbReference>
<protein>
    <submittedName>
        <fullName evidence="1">NAD(P)-binding protein</fullName>
    </submittedName>
</protein>
<organism evidence="1 2">
    <name type="scientific">Vitreoscilla stercoraria</name>
    <dbReference type="NCBI Taxonomy" id="61"/>
    <lineage>
        <taxon>Bacteria</taxon>
        <taxon>Pseudomonadati</taxon>
        <taxon>Pseudomonadota</taxon>
        <taxon>Betaproteobacteria</taxon>
        <taxon>Neisseriales</taxon>
        <taxon>Neisseriaceae</taxon>
        <taxon>Vitreoscilla</taxon>
    </lineage>
</organism>
<name>A0ABY4E885_VITST</name>
<reference evidence="1" key="2">
    <citation type="journal article" date="2022" name="Res Sq">
        <title>Evolution of multicellular longitudinally dividing oral cavity symbionts (Neisseriaceae).</title>
        <authorList>
            <person name="Nyongesa S."/>
            <person name="Weber P."/>
            <person name="Bernet E."/>
            <person name="Pullido F."/>
            <person name="Nieckarz M."/>
            <person name="Delaby M."/>
            <person name="Nieves C."/>
            <person name="Viehboeck T."/>
            <person name="Krause N."/>
            <person name="Rivera-Millot A."/>
            <person name="Nakamura A."/>
            <person name="Vischer N."/>
            <person name="VanNieuwenhze M."/>
            <person name="Brun Y."/>
            <person name="Cava F."/>
            <person name="Bulgheresi S."/>
            <person name="Veyrier F."/>
        </authorList>
    </citation>
    <scope>NUCLEOTIDE SEQUENCE</scope>
    <source>
        <strain evidence="1">SAG 1488-6</strain>
    </source>
</reference>
<dbReference type="EMBL" id="CP091512">
    <property type="protein sequence ID" value="UOO91973.1"/>
    <property type="molecule type" value="Genomic_DNA"/>
</dbReference>
<reference evidence="1" key="1">
    <citation type="submission" date="2021-12" db="EMBL/GenBank/DDBJ databases">
        <authorList>
            <person name="Veyrier F.J."/>
        </authorList>
    </citation>
    <scope>NUCLEOTIDE SEQUENCE</scope>
    <source>
        <strain evidence="1">SAG 1488-6</strain>
    </source>
</reference>
<proteinExistence type="predicted"/>
<dbReference type="RefSeq" id="WP_155970366.1">
    <property type="nucleotide sequence ID" value="NZ_CP091512.1"/>
</dbReference>
<dbReference type="PANTHER" id="PTHR42923">
    <property type="entry name" value="PROTOPORPHYRINOGEN OXIDASE"/>
    <property type="match status" value="1"/>
</dbReference>
<dbReference type="Pfam" id="PF13450">
    <property type="entry name" value="NAD_binding_8"/>
    <property type="match status" value="1"/>
</dbReference>
<accession>A0ABY4E885</accession>
<dbReference type="Proteomes" id="UP000832034">
    <property type="component" value="Chromosome"/>
</dbReference>
<keyword evidence="2" id="KW-1185">Reference proteome</keyword>